<evidence type="ECO:0000259" key="1">
    <source>
        <dbReference type="PROSITE" id="PS51831"/>
    </source>
</evidence>
<evidence type="ECO:0000313" key="3">
    <source>
        <dbReference type="EMBL" id="MCO6042803.1"/>
    </source>
</evidence>
<protein>
    <submittedName>
        <fullName evidence="3">HD-GYP domain-containing protein</fullName>
    </submittedName>
</protein>
<feature type="domain" description="HD-GYP" evidence="2">
    <location>
        <begin position="352"/>
        <end position="547"/>
    </location>
</feature>
<dbReference type="CDD" id="cd00077">
    <property type="entry name" value="HDc"/>
    <property type="match status" value="1"/>
</dbReference>
<dbReference type="PANTHER" id="PTHR43155:SF2">
    <property type="entry name" value="CYCLIC DI-GMP PHOSPHODIESTERASE PA4108"/>
    <property type="match status" value="1"/>
</dbReference>
<evidence type="ECO:0000313" key="4">
    <source>
        <dbReference type="Proteomes" id="UP001155241"/>
    </source>
</evidence>
<evidence type="ECO:0000259" key="2">
    <source>
        <dbReference type="PROSITE" id="PS51832"/>
    </source>
</evidence>
<dbReference type="AlphaFoldDB" id="A0A9X2F708"/>
<keyword evidence="4" id="KW-1185">Reference proteome</keyword>
<dbReference type="SMART" id="SM00471">
    <property type="entry name" value="HDc"/>
    <property type="match status" value="1"/>
</dbReference>
<dbReference type="InterPro" id="IPR003607">
    <property type="entry name" value="HD/PDEase_dom"/>
</dbReference>
<dbReference type="PROSITE" id="PS51831">
    <property type="entry name" value="HD"/>
    <property type="match status" value="1"/>
</dbReference>
<dbReference type="SUPFAM" id="SSF109604">
    <property type="entry name" value="HD-domain/PDEase-like"/>
    <property type="match status" value="1"/>
</dbReference>
<organism evidence="3 4">
    <name type="scientific">Aeoliella straminimaris</name>
    <dbReference type="NCBI Taxonomy" id="2954799"/>
    <lineage>
        <taxon>Bacteria</taxon>
        <taxon>Pseudomonadati</taxon>
        <taxon>Planctomycetota</taxon>
        <taxon>Planctomycetia</taxon>
        <taxon>Pirellulales</taxon>
        <taxon>Lacipirellulaceae</taxon>
        <taxon>Aeoliella</taxon>
    </lineage>
</organism>
<proteinExistence type="predicted"/>
<dbReference type="EMBL" id="JAMXLR010000011">
    <property type="protein sequence ID" value="MCO6042803.1"/>
    <property type="molecule type" value="Genomic_DNA"/>
</dbReference>
<dbReference type="PANTHER" id="PTHR43155">
    <property type="entry name" value="CYCLIC DI-GMP PHOSPHODIESTERASE PA4108-RELATED"/>
    <property type="match status" value="1"/>
</dbReference>
<dbReference type="RefSeq" id="WP_252850903.1">
    <property type="nucleotide sequence ID" value="NZ_JAMXLR010000011.1"/>
</dbReference>
<feature type="domain" description="HD" evidence="1">
    <location>
        <begin position="374"/>
        <end position="496"/>
    </location>
</feature>
<accession>A0A9X2F708</accession>
<name>A0A9X2F708_9BACT</name>
<dbReference type="InterPro" id="IPR006674">
    <property type="entry name" value="HD_domain"/>
</dbReference>
<comment type="caution">
    <text evidence="3">The sequence shown here is derived from an EMBL/GenBank/DDBJ whole genome shotgun (WGS) entry which is preliminary data.</text>
</comment>
<dbReference type="InterPro" id="IPR037522">
    <property type="entry name" value="HD_GYP_dom"/>
</dbReference>
<dbReference type="Proteomes" id="UP001155241">
    <property type="component" value="Unassembled WGS sequence"/>
</dbReference>
<dbReference type="PROSITE" id="PS51832">
    <property type="entry name" value="HD_GYP"/>
    <property type="match status" value="1"/>
</dbReference>
<gene>
    <name evidence="3" type="ORF">NG895_02680</name>
</gene>
<dbReference type="Pfam" id="PF13487">
    <property type="entry name" value="HD_5"/>
    <property type="match status" value="1"/>
</dbReference>
<dbReference type="InterPro" id="IPR029016">
    <property type="entry name" value="GAF-like_dom_sf"/>
</dbReference>
<dbReference type="Gene3D" id="3.30.450.40">
    <property type="match status" value="1"/>
</dbReference>
<sequence>MFNSALANEIQHHPHRVRSLYNCAPPPELPELLEQLKTAFDVPIAELDLISGELNRVAAGWLSIDLDRWIPVLEEVARRGRVEIVEDCAPLAVLAVPIPTSNGNWCTRLALAVFVTEPYDPAIDLSAAAHALGVDLQALQRWCRVQPQWPTRAVQQMGCLLVEHTAAASQAAKLKYQLTNVSQHLLQTFDELNLLHRINERLSLTNDESQLLDLAVEWLSDVLPTECLLACIAPTGEDDTGRSWIYAGECPIPETELDQFFDRLGPEVHDSTVLIDREATSSPTWYYPTIREAISVPIRAGSVVTGWLLAVNHTPDVGRPDQEFGNLETSLLTSVASTLGMHAGNVRLYNDQSHFFDSVVRALSSAIDAKDPYTRGHSERVARISVLLARHLGCNATQLNTIYLSGLLHDIGKIGIDDQVLRKPGELTIEEFEHIKLHPELGYRILKDVKQLNRVLPVVLHHHEAWDGSGYPHGLAGEEIPWLARIVAVADSFDAMSSDRPYRTGMLPGKLNDIFLREAGQQWDPRVVEAFFAIRGEIDEVVEEDRELLSLDVEKWGDHRVAEGE</sequence>
<dbReference type="SUPFAM" id="SSF55781">
    <property type="entry name" value="GAF domain-like"/>
    <property type="match status" value="1"/>
</dbReference>
<dbReference type="Gene3D" id="1.10.3210.10">
    <property type="entry name" value="Hypothetical protein af1432"/>
    <property type="match status" value="1"/>
</dbReference>
<reference evidence="3" key="1">
    <citation type="submission" date="2022-06" db="EMBL/GenBank/DDBJ databases">
        <title>Aeoliella straminimaris, a novel planctomycete from sediments.</title>
        <authorList>
            <person name="Vitorino I.R."/>
            <person name="Lage O.M."/>
        </authorList>
    </citation>
    <scope>NUCLEOTIDE SEQUENCE</scope>
    <source>
        <strain evidence="3">ICT_H6.2</strain>
    </source>
</reference>